<dbReference type="Gene3D" id="1.20.930.10">
    <property type="entry name" value="Conserved domain common to transcription factors TFIIS, elongin A, CRSP70"/>
    <property type="match status" value="1"/>
</dbReference>
<dbReference type="NCBIfam" id="TIGR01385">
    <property type="entry name" value="TFSII"/>
    <property type="match status" value="1"/>
</dbReference>
<keyword evidence="7 14" id="KW-0805">Transcription regulation</keyword>
<feature type="compositionally biased region" description="Polar residues" evidence="15">
    <location>
        <begin position="98"/>
        <end position="107"/>
    </location>
</feature>
<evidence type="ECO:0000256" key="14">
    <source>
        <dbReference type="RuleBase" id="RU368078"/>
    </source>
</evidence>
<feature type="compositionally biased region" description="Low complexity" evidence="15">
    <location>
        <begin position="121"/>
        <end position="131"/>
    </location>
</feature>
<sequence>MAKPQEVERIAKKLDKMVHVKDTDGALDLLRELKDMKISLETLQSTRVGMSVNAVRKHSSDEEVQTLAKALIKSWKKLLDGSVEKPDEKEKKREGSPVRSSSASKDSGNSEKSMKSGESLSTPTSPCAPTAPTAPPSPTTSTPPPPMASFPPAPVTTHGVRNKCRELLVAALQTDDDHKTIGVHCENLAAQIEEEIFQEFKTTDIKYKTRLRSRISNLKDQKNPDLRRNVLCGNISAQRIASMTAEEMASAELKQKRQDLTKESIREHQLSKVGGTETDMFICSKCHGKNCSYTQVQIRSADEPMTTFVLCNNCGNRWKVNDNKKKKSIK</sequence>
<evidence type="ECO:0000259" key="18">
    <source>
        <dbReference type="PROSITE" id="PS51321"/>
    </source>
</evidence>
<evidence type="ECO:0000256" key="2">
    <source>
        <dbReference type="ARBA" id="ARBA00009647"/>
    </source>
</evidence>
<evidence type="ECO:0000256" key="9">
    <source>
        <dbReference type="ARBA" id="ARBA00023163"/>
    </source>
</evidence>
<dbReference type="InterPro" id="IPR006289">
    <property type="entry name" value="TFSII"/>
</dbReference>
<dbReference type="GeneTree" id="ENSGT00940000159974"/>
<dbReference type="PROSITE" id="PS00466">
    <property type="entry name" value="ZF_TFIIS_1"/>
    <property type="match status" value="1"/>
</dbReference>
<keyword evidence="10 13" id="KW-0539">Nucleus</keyword>
<dbReference type="Proteomes" id="UP000007635">
    <property type="component" value="Chromosome XII"/>
</dbReference>
<evidence type="ECO:0000256" key="6">
    <source>
        <dbReference type="ARBA" id="ARBA00022833"/>
    </source>
</evidence>
<dbReference type="SUPFAM" id="SSF57783">
    <property type="entry name" value="Zinc beta-ribbon"/>
    <property type="match status" value="1"/>
</dbReference>
<evidence type="ECO:0000259" key="17">
    <source>
        <dbReference type="PROSITE" id="PS51319"/>
    </source>
</evidence>
<comment type="subcellular location">
    <subcellularLocation>
        <location evidence="1 13 14">Nucleus</location>
    </subcellularLocation>
</comment>
<dbReference type="InterPro" id="IPR035441">
    <property type="entry name" value="TFIIS/LEDGF_dom_sf"/>
</dbReference>
<dbReference type="InterPro" id="IPR003618">
    <property type="entry name" value="TFIIS_cen_dom"/>
</dbReference>
<dbReference type="Gene3D" id="2.20.25.10">
    <property type="match status" value="1"/>
</dbReference>
<evidence type="ECO:0000256" key="11">
    <source>
        <dbReference type="ARBA" id="ARBA00025408"/>
    </source>
</evidence>
<keyword evidence="5 12" id="KW-0863">Zinc-finger</keyword>
<evidence type="ECO:0000256" key="13">
    <source>
        <dbReference type="PROSITE-ProRule" id="PRU00649"/>
    </source>
</evidence>
<evidence type="ECO:0000259" key="16">
    <source>
        <dbReference type="PROSITE" id="PS51133"/>
    </source>
</evidence>
<feature type="compositionally biased region" description="Basic and acidic residues" evidence="15">
    <location>
        <begin position="83"/>
        <end position="96"/>
    </location>
</feature>
<organism evidence="19 20">
    <name type="scientific">Gasterosteus aculeatus aculeatus</name>
    <name type="common">three-spined stickleback</name>
    <dbReference type="NCBI Taxonomy" id="481459"/>
    <lineage>
        <taxon>Eukaryota</taxon>
        <taxon>Metazoa</taxon>
        <taxon>Chordata</taxon>
        <taxon>Craniata</taxon>
        <taxon>Vertebrata</taxon>
        <taxon>Euteleostomi</taxon>
        <taxon>Actinopterygii</taxon>
        <taxon>Neopterygii</taxon>
        <taxon>Teleostei</taxon>
        <taxon>Neoteleostei</taxon>
        <taxon>Acanthomorphata</taxon>
        <taxon>Eupercaria</taxon>
        <taxon>Perciformes</taxon>
        <taxon>Cottioidei</taxon>
        <taxon>Gasterosteales</taxon>
        <taxon>Gasterosteidae</taxon>
        <taxon>Gasterosteus</taxon>
    </lineage>
</organism>
<keyword evidence="6 14" id="KW-0862">Zinc</keyword>
<dbReference type="PANTHER" id="PTHR11477:SF3">
    <property type="entry name" value="TRANSCRIPTION ELONGATION FACTOR A PROTEIN 2"/>
    <property type="match status" value="1"/>
</dbReference>
<dbReference type="SUPFAM" id="SSF47676">
    <property type="entry name" value="Conserved domain common to transcription factors TFIIS, elongin A, CRSP70"/>
    <property type="match status" value="1"/>
</dbReference>
<evidence type="ECO:0000256" key="5">
    <source>
        <dbReference type="ARBA" id="ARBA00022771"/>
    </source>
</evidence>
<evidence type="ECO:0000256" key="8">
    <source>
        <dbReference type="ARBA" id="ARBA00023125"/>
    </source>
</evidence>
<keyword evidence="20" id="KW-1185">Reference proteome</keyword>
<dbReference type="SMART" id="SM00509">
    <property type="entry name" value="TFS2N"/>
    <property type="match status" value="1"/>
</dbReference>
<dbReference type="FunFam" id="2.20.25.10:FF:000001">
    <property type="entry name" value="Probable Transcription elongation factor S-II"/>
    <property type="match status" value="1"/>
</dbReference>
<dbReference type="InterPro" id="IPR035100">
    <property type="entry name" value="TF_IIS-typ"/>
</dbReference>
<dbReference type="InterPro" id="IPR003617">
    <property type="entry name" value="TFIIS/CRSP70_N_sub"/>
</dbReference>
<dbReference type="GO" id="GO:0008270">
    <property type="term" value="F:zinc ion binding"/>
    <property type="evidence" value="ECO:0007669"/>
    <property type="project" value="UniProtKB-UniRule"/>
</dbReference>
<dbReference type="PANTHER" id="PTHR11477">
    <property type="entry name" value="TRANSCRIPTION FACTOR S-II ZINC FINGER DOMAIN-CONTAINING PROTEIN"/>
    <property type="match status" value="1"/>
</dbReference>
<dbReference type="InterPro" id="IPR017923">
    <property type="entry name" value="TFIIS_N"/>
</dbReference>
<feature type="domain" description="TFIIS N-terminal" evidence="17">
    <location>
        <begin position="5"/>
        <end position="82"/>
    </location>
</feature>
<dbReference type="Pfam" id="PF01096">
    <property type="entry name" value="Zn_ribbon_TFIIS"/>
    <property type="match status" value="1"/>
</dbReference>
<keyword evidence="8 14" id="KW-0238">DNA-binding</keyword>
<keyword evidence="4 14" id="KW-0479">Metal-binding</keyword>
<dbReference type="SMART" id="SM00440">
    <property type="entry name" value="ZnF_C2C2"/>
    <property type="match status" value="1"/>
</dbReference>
<dbReference type="GO" id="GO:0006368">
    <property type="term" value="P:transcription elongation by RNA polymerase II"/>
    <property type="evidence" value="ECO:0007669"/>
    <property type="project" value="InterPro"/>
</dbReference>
<dbReference type="Pfam" id="PF07500">
    <property type="entry name" value="TFIIS_M"/>
    <property type="match status" value="1"/>
</dbReference>
<dbReference type="Ensembl" id="ENSGACT00000061839.1">
    <property type="protein sequence ID" value="ENSGACP00000070135.1"/>
    <property type="gene ID" value="ENSGACG00000010495.2"/>
</dbReference>
<dbReference type="Gene3D" id="1.10.472.30">
    <property type="entry name" value="Transcription elongation factor S-II, central domain"/>
    <property type="match status" value="1"/>
</dbReference>
<dbReference type="PIRSF" id="PIRSF006704">
    <property type="entry name" value="TF_IIS"/>
    <property type="match status" value="1"/>
</dbReference>
<dbReference type="PROSITE" id="PS51321">
    <property type="entry name" value="TFIIS_CENTRAL"/>
    <property type="match status" value="1"/>
</dbReference>
<name>A0AAQ4S3D8_GASAC</name>
<evidence type="ECO:0000313" key="19">
    <source>
        <dbReference type="Ensembl" id="ENSGACP00000070135.1"/>
    </source>
</evidence>
<dbReference type="GO" id="GO:0003677">
    <property type="term" value="F:DNA binding"/>
    <property type="evidence" value="ECO:0007669"/>
    <property type="project" value="UniProtKB-KW"/>
</dbReference>
<reference evidence="19 20" key="1">
    <citation type="journal article" date="2021" name="G3 (Bethesda)">
        <title>Improved contiguity of the threespine stickleback genome using long-read sequencing.</title>
        <authorList>
            <person name="Nath S."/>
            <person name="Shaw D.E."/>
            <person name="White M.A."/>
        </authorList>
    </citation>
    <scope>NUCLEOTIDE SEQUENCE [LARGE SCALE GENOMIC DNA]</scope>
    <source>
        <strain evidence="19 20">Lake Benthic</strain>
    </source>
</reference>
<feature type="compositionally biased region" description="Pro residues" evidence="15">
    <location>
        <begin position="132"/>
        <end position="154"/>
    </location>
</feature>
<accession>A0AAQ4S3D8</accession>
<reference evidence="19" key="2">
    <citation type="submission" date="2025-08" db="UniProtKB">
        <authorList>
            <consortium name="Ensembl"/>
        </authorList>
    </citation>
    <scope>IDENTIFICATION</scope>
</reference>
<feature type="domain" description="TFIIS central" evidence="18">
    <location>
        <begin position="160"/>
        <end position="276"/>
    </location>
</feature>
<evidence type="ECO:0000256" key="10">
    <source>
        <dbReference type="ARBA" id="ARBA00023242"/>
    </source>
</evidence>
<evidence type="ECO:0000256" key="12">
    <source>
        <dbReference type="PROSITE-ProRule" id="PRU00472"/>
    </source>
</evidence>
<feature type="domain" description="TFIIS-type" evidence="16">
    <location>
        <begin position="279"/>
        <end position="319"/>
    </location>
</feature>
<dbReference type="InterPro" id="IPR001222">
    <property type="entry name" value="Znf_TFIIS"/>
</dbReference>
<dbReference type="SUPFAM" id="SSF46942">
    <property type="entry name" value="Elongation factor TFIIS domain 2"/>
    <property type="match status" value="1"/>
</dbReference>
<evidence type="ECO:0000256" key="1">
    <source>
        <dbReference type="ARBA" id="ARBA00004123"/>
    </source>
</evidence>
<keyword evidence="9 14" id="KW-0804">Transcription</keyword>
<evidence type="ECO:0000256" key="15">
    <source>
        <dbReference type="SAM" id="MobiDB-lite"/>
    </source>
</evidence>
<keyword evidence="3" id="KW-0597">Phosphoprotein</keyword>
<evidence type="ECO:0000256" key="7">
    <source>
        <dbReference type="ARBA" id="ARBA00023015"/>
    </source>
</evidence>
<reference evidence="19" key="3">
    <citation type="submission" date="2025-09" db="UniProtKB">
        <authorList>
            <consortium name="Ensembl"/>
        </authorList>
    </citation>
    <scope>IDENTIFICATION</scope>
</reference>
<dbReference type="GO" id="GO:0005634">
    <property type="term" value="C:nucleus"/>
    <property type="evidence" value="ECO:0007669"/>
    <property type="project" value="UniProtKB-SubCell"/>
</dbReference>
<dbReference type="Pfam" id="PF08711">
    <property type="entry name" value="Med26"/>
    <property type="match status" value="1"/>
</dbReference>
<dbReference type="InterPro" id="IPR036575">
    <property type="entry name" value="TFIIS_cen_dom_sf"/>
</dbReference>
<evidence type="ECO:0000313" key="20">
    <source>
        <dbReference type="Proteomes" id="UP000007635"/>
    </source>
</evidence>
<comment type="function">
    <text evidence="11">Necessary for efficient RNA polymerase II transcription elongation past template-encoded arresting sites. The arresting sites in DNA have the property of trapping a certain fraction of elongating RNA polymerases that pass through, resulting in locked ternary complexes. Cleavage of the nascent transcript by S-II allows the resumption of elongation from the new 3'-terminus.</text>
</comment>
<proteinExistence type="inferred from homology"/>
<feature type="region of interest" description="Disordered" evidence="15">
    <location>
        <begin position="83"/>
        <end position="158"/>
    </location>
</feature>
<evidence type="ECO:0000256" key="3">
    <source>
        <dbReference type="ARBA" id="ARBA00022553"/>
    </source>
</evidence>
<dbReference type="AlphaFoldDB" id="A0AAQ4S3D8"/>
<evidence type="ECO:0000256" key="4">
    <source>
        <dbReference type="ARBA" id="ARBA00022723"/>
    </source>
</evidence>
<dbReference type="PROSITE" id="PS51133">
    <property type="entry name" value="ZF_TFIIS_2"/>
    <property type="match status" value="1"/>
</dbReference>
<dbReference type="PROSITE" id="PS51319">
    <property type="entry name" value="TFIIS_N"/>
    <property type="match status" value="1"/>
</dbReference>
<dbReference type="CTD" id="6919"/>
<dbReference type="RefSeq" id="XP_040048958.1">
    <property type="nucleotide sequence ID" value="XM_040193024.1"/>
</dbReference>
<dbReference type="GeneID" id="120829154"/>
<dbReference type="CDD" id="cd13749">
    <property type="entry name" value="Zn-ribbon_TFIIS"/>
    <property type="match status" value="1"/>
</dbReference>
<dbReference type="FunFam" id="1.20.930.10:FF:000002">
    <property type="entry name" value="Transcription elongation factor A (SII), 1"/>
    <property type="match status" value="1"/>
</dbReference>
<comment type="similarity">
    <text evidence="2 14">Belongs to the TFS-II family.</text>
</comment>
<dbReference type="CDD" id="cd00183">
    <property type="entry name" value="TFIIS_I"/>
    <property type="match status" value="1"/>
</dbReference>
<dbReference type="SMART" id="SM00510">
    <property type="entry name" value="TFS2M"/>
    <property type="match status" value="1"/>
</dbReference>
<protein>
    <recommendedName>
        <fullName evidence="14">Transcription elongation factor</fullName>
    </recommendedName>
</protein>